<feature type="transmembrane region" description="Helical" evidence="1">
    <location>
        <begin position="57"/>
        <end position="77"/>
    </location>
</feature>
<feature type="transmembrane region" description="Helical" evidence="1">
    <location>
        <begin position="98"/>
        <end position="118"/>
    </location>
</feature>
<sequence length="417" mass="47942">MVVLPFIYFTLLLIFIYKRRGFNIGAYVVSIYSLTSFFALLMEISSLRPYVLKNYEIGVVPTVLYCFLLTLTIWPFYNFRGERILTIGLNKPKSFNKIVYFYFGCFLLIVVSAAGNIVQILKGDLGALRIAKSRGEAISEDVATGGPFHSVMVLANSFGGFSIIMLLFYFYSICFLNKSKLFNTIILLSSMSIIIIGILGVDRSKSIYWLISYGLMLVIFWSHMTKRQHRKIFKITGIILGLIGSYFLMVTFSRFGEGENGSQDSIISYAGQSYIYFCYFFDNVDYGQFSLQRIFPWFYNLFIDNGINSTVELNSAILGKTGTYVGVFSTFIGDIMVASGKLAAIIYCFCLFIFSKKILHFKNKVYYQFYEMLFLFCLISIPMLGLFTHFYASHSRTIPFLFFIFYAFYLRLNLVVR</sequence>
<gene>
    <name evidence="2" type="ORF">RLT85_05310</name>
</gene>
<feature type="transmembrane region" description="Helical" evidence="1">
    <location>
        <begin position="148"/>
        <end position="169"/>
    </location>
</feature>
<dbReference type="EMBL" id="JAVRBG010000004">
    <property type="protein sequence ID" value="MDT0294045.1"/>
    <property type="molecule type" value="Genomic_DNA"/>
</dbReference>
<feature type="transmembrane region" description="Helical" evidence="1">
    <location>
        <begin position="366"/>
        <end position="392"/>
    </location>
</feature>
<keyword evidence="1" id="KW-0812">Transmembrane</keyword>
<dbReference type="Proteomes" id="UP001182991">
    <property type="component" value="Unassembled WGS sequence"/>
</dbReference>
<proteinExistence type="predicted"/>
<feature type="transmembrane region" description="Helical" evidence="1">
    <location>
        <begin position="232"/>
        <end position="252"/>
    </location>
</feature>
<reference evidence="3" key="1">
    <citation type="submission" date="2023-07" db="EMBL/GenBank/DDBJ databases">
        <title>Isolating and identifying novel microbial strains from the Mariana Trench.</title>
        <authorList>
            <person name="Fu H."/>
        </authorList>
    </citation>
    <scope>NUCLEOTIDE SEQUENCE [LARGE SCALE GENOMIC DNA]</scope>
    <source>
        <strain evidence="3">T-y2</strain>
    </source>
</reference>
<feature type="transmembrane region" description="Helical" evidence="1">
    <location>
        <begin position="207"/>
        <end position="225"/>
    </location>
</feature>
<dbReference type="NCBIfam" id="TIGR04370">
    <property type="entry name" value="glyco_rpt_poly"/>
    <property type="match status" value="1"/>
</dbReference>
<feature type="transmembrane region" description="Helical" evidence="1">
    <location>
        <begin position="335"/>
        <end position="354"/>
    </location>
</feature>
<name>A0ABU2KH71_9FLAO</name>
<evidence type="ECO:0000256" key="1">
    <source>
        <dbReference type="SAM" id="Phobius"/>
    </source>
</evidence>
<organism evidence="2 3">
    <name type="scientific">Mesonia ostreae</name>
    <dbReference type="NCBI Taxonomy" id="861110"/>
    <lineage>
        <taxon>Bacteria</taxon>
        <taxon>Pseudomonadati</taxon>
        <taxon>Bacteroidota</taxon>
        <taxon>Flavobacteriia</taxon>
        <taxon>Flavobacteriales</taxon>
        <taxon>Flavobacteriaceae</taxon>
        <taxon>Mesonia</taxon>
    </lineage>
</organism>
<protein>
    <submittedName>
        <fullName evidence="2">Oligosaccharide repeat unit polymerase</fullName>
    </submittedName>
</protein>
<keyword evidence="1" id="KW-1133">Transmembrane helix</keyword>
<evidence type="ECO:0000313" key="3">
    <source>
        <dbReference type="Proteomes" id="UP001182991"/>
    </source>
</evidence>
<feature type="transmembrane region" description="Helical" evidence="1">
    <location>
        <begin position="181"/>
        <end position="201"/>
    </location>
</feature>
<feature type="transmembrane region" description="Helical" evidence="1">
    <location>
        <begin position="21"/>
        <end position="42"/>
    </location>
</feature>
<keyword evidence="1" id="KW-0472">Membrane</keyword>
<dbReference type="RefSeq" id="WP_311400999.1">
    <property type="nucleotide sequence ID" value="NZ_JAVRBG010000004.1"/>
</dbReference>
<feature type="transmembrane region" description="Helical" evidence="1">
    <location>
        <begin position="398"/>
        <end position="416"/>
    </location>
</feature>
<evidence type="ECO:0000313" key="2">
    <source>
        <dbReference type="EMBL" id="MDT0294045.1"/>
    </source>
</evidence>
<keyword evidence="3" id="KW-1185">Reference proteome</keyword>
<accession>A0ABU2KH71</accession>
<comment type="caution">
    <text evidence="2">The sequence shown here is derived from an EMBL/GenBank/DDBJ whole genome shotgun (WGS) entry which is preliminary data.</text>
</comment>